<feature type="signal peptide" evidence="1">
    <location>
        <begin position="1"/>
        <end position="21"/>
    </location>
</feature>
<reference evidence="3" key="1">
    <citation type="submission" date="2022-06" db="EMBL/GenBank/DDBJ databases">
        <title>Idiomarina rhizosphaerae M1R2S28.</title>
        <authorList>
            <person name="Sun J.-Q."/>
            <person name="Li L.-F."/>
        </authorList>
    </citation>
    <scope>NUCLEOTIDE SEQUENCE</scope>
    <source>
        <strain evidence="3">M1R2S28</strain>
    </source>
</reference>
<dbReference type="EMBL" id="JAMZDE010000001">
    <property type="protein sequence ID" value="MCP1338423.1"/>
    <property type="molecule type" value="Genomic_DNA"/>
</dbReference>
<keyword evidence="4" id="KW-1185">Reference proteome</keyword>
<feature type="domain" description="DUF4168" evidence="2">
    <location>
        <begin position="42"/>
        <end position="115"/>
    </location>
</feature>
<dbReference type="InterPro" id="IPR025433">
    <property type="entry name" value="DUF4168"/>
</dbReference>
<evidence type="ECO:0000259" key="2">
    <source>
        <dbReference type="Pfam" id="PF13767"/>
    </source>
</evidence>
<evidence type="ECO:0000313" key="4">
    <source>
        <dbReference type="Proteomes" id="UP001139474"/>
    </source>
</evidence>
<proteinExistence type="predicted"/>
<evidence type="ECO:0000313" key="3">
    <source>
        <dbReference type="EMBL" id="MCP1338423.1"/>
    </source>
</evidence>
<feature type="chain" id="PRO_5040948696" evidence="1">
    <location>
        <begin position="22"/>
        <end position="125"/>
    </location>
</feature>
<dbReference type="AlphaFoldDB" id="A0A9X2G128"/>
<organism evidence="3 4">
    <name type="scientific">Idiomarina rhizosphaerae</name>
    <dbReference type="NCBI Taxonomy" id="2961572"/>
    <lineage>
        <taxon>Bacteria</taxon>
        <taxon>Pseudomonadati</taxon>
        <taxon>Pseudomonadota</taxon>
        <taxon>Gammaproteobacteria</taxon>
        <taxon>Alteromonadales</taxon>
        <taxon>Idiomarinaceae</taxon>
        <taxon>Idiomarina</taxon>
    </lineage>
</organism>
<accession>A0A9X2G128</accession>
<dbReference type="Proteomes" id="UP001139474">
    <property type="component" value="Unassembled WGS sequence"/>
</dbReference>
<dbReference type="Pfam" id="PF13767">
    <property type="entry name" value="DUF4168"/>
    <property type="match status" value="1"/>
</dbReference>
<protein>
    <submittedName>
        <fullName evidence="3">DUF4168 domain-containing protein</fullName>
    </submittedName>
</protein>
<gene>
    <name evidence="3" type="ORF">NJR55_02340</name>
</gene>
<name>A0A9X2G128_9GAMM</name>
<dbReference type="RefSeq" id="WP_253617482.1">
    <property type="nucleotide sequence ID" value="NZ_JAMZDE010000001.1"/>
</dbReference>
<comment type="caution">
    <text evidence="3">The sequence shown here is derived from an EMBL/GenBank/DDBJ whole genome shotgun (WGS) entry which is preliminary data.</text>
</comment>
<keyword evidence="1" id="KW-0732">Signal</keyword>
<evidence type="ECO:0000256" key="1">
    <source>
        <dbReference type="SAM" id="SignalP"/>
    </source>
</evidence>
<sequence>MQKTIIALATVFALGSTVAVAQEQQAQEPMAQQQQTQEISEGMLVKFVTAMEDVQGVTEKYRDQFQQAENQEEAREIQQSAQEEMIAAVENAGLTPQEYNMIIQQAQNDEELRGRLEELTGDENS</sequence>